<evidence type="ECO:0000256" key="1">
    <source>
        <dbReference type="SAM" id="MobiDB-lite"/>
    </source>
</evidence>
<name>A0A0C2CGV7_9BILA</name>
<reference evidence="2 3" key="1">
    <citation type="submission" date="2013-12" db="EMBL/GenBank/DDBJ databases">
        <title>Draft genome of the parsitic nematode Ancylostoma duodenale.</title>
        <authorList>
            <person name="Mitreva M."/>
        </authorList>
    </citation>
    <scope>NUCLEOTIDE SEQUENCE [LARGE SCALE GENOMIC DNA]</scope>
    <source>
        <strain evidence="2 3">Zhejiang</strain>
    </source>
</reference>
<feature type="region of interest" description="Disordered" evidence="1">
    <location>
        <begin position="35"/>
        <end position="87"/>
    </location>
</feature>
<accession>A0A0C2CGV7</accession>
<sequence length="87" mass="9276">MRLPSPETPPRRPLMRVMRGRIAGGWAAAVVAAAGTDSGIRESRARDSPTTGGGRRGVVGLQRRREIPRLLASPPGQHRGRDSSGEP</sequence>
<evidence type="ECO:0000313" key="2">
    <source>
        <dbReference type="EMBL" id="KIH49022.1"/>
    </source>
</evidence>
<keyword evidence="3" id="KW-1185">Reference proteome</keyword>
<evidence type="ECO:0000313" key="3">
    <source>
        <dbReference type="Proteomes" id="UP000054047"/>
    </source>
</evidence>
<dbReference type="AlphaFoldDB" id="A0A0C2CGV7"/>
<proteinExistence type="predicted"/>
<dbReference type="Proteomes" id="UP000054047">
    <property type="component" value="Unassembled WGS sequence"/>
</dbReference>
<dbReference type="EMBL" id="KN755514">
    <property type="protein sequence ID" value="KIH49022.1"/>
    <property type="molecule type" value="Genomic_DNA"/>
</dbReference>
<organism evidence="2 3">
    <name type="scientific">Ancylostoma duodenale</name>
    <dbReference type="NCBI Taxonomy" id="51022"/>
    <lineage>
        <taxon>Eukaryota</taxon>
        <taxon>Metazoa</taxon>
        <taxon>Ecdysozoa</taxon>
        <taxon>Nematoda</taxon>
        <taxon>Chromadorea</taxon>
        <taxon>Rhabditida</taxon>
        <taxon>Rhabditina</taxon>
        <taxon>Rhabditomorpha</taxon>
        <taxon>Strongyloidea</taxon>
        <taxon>Ancylostomatidae</taxon>
        <taxon>Ancylostomatinae</taxon>
        <taxon>Ancylostoma</taxon>
    </lineage>
</organism>
<protein>
    <submittedName>
        <fullName evidence="2">Uncharacterized protein</fullName>
    </submittedName>
</protein>
<gene>
    <name evidence="2" type="ORF">ANCDUO_20904</name>
</gene>